<gene>
    <name evidence="1" type="ORF">AVDCRST_MAG01-01-3986</name>
    <name evidence="2" type="ORF">AVDCRST_MAG02-4096</name>
</gene>
<name>A0A6J4RR17_9ACTN</name>
<dbReference type="AlphaFoldDB" id="A0A6J4RR17"/>
<dbReference type="EMBL" id="CADCUW010000517">
    <property type="protein sequence ID" value="CAA9444930.1"/>
    <property type="molecule type" value="Genomic_DNA"/>
</dbReference>
<feature type="non-terminal residue" evidence="2">
    <location>
        <position position="41"/>
    </location>
</feature>
<sequence>MADNRIVVYKGPGEVAVENAEYPKLEVPQEVASAMGMGRAA</sequence>
<evidence type="ECO:0000313" key="1">
    <source>
        <dbReference type="EMBL" id="CAA9444930.1"/>
    </source>
</evidence>
<evidence type="ECO:0000313" key="2">
    <source>
        <dbReference type="EMBL" id="CAA9475742.1"/>
    </source>
</evidence>
<protein>
    <submittedName>
        <fullName evidence="2">Threonine dehydrogenase and related Zn-dependent dehydrogenases</fullName>
    </submittedName>
</protein>
<dbReference type="EMBL" id="CADCVH010000114">
    <property type="protein sequence ID" value="CAA9475742.1"/>
    <property type="molecule type" value="Genomic_DNA"/>
</dbReference>
<reference evidence="2" key="1">
    <citation type="submission" date="2020-02" db="EMBL/GenBank/DDBJ databases">
        <authorList>
            <person name="Meier V. D."/>
        </authorList>
    </citation>
    <scope>NUCLEOTIDE SEQUENCE</scope>
    <source>
        <strain evidence="1">AVDCRST_MAG01</strain>
        <strain evidence="2">AVDCRST_MAG02</strain>
    </source>
</reference>
<proteinExistence type="predicted"/>
<accession>A0A6J4RR17</accession>
<organism evidence="2">
    <name type="scientific">uncultured Rubrobacteraceae bacterium</name>
    <dbReference type="NCBI Taxonomy" id="349277"/>
    <lineage>
        <taxon>Bacteria</taxon>
        <taxon>Bacillati</taxon>
        <taxon>Actinomycetota</taxon>
        <taxon>Rubrobacteria</taxon>
        <taxon>Rubrobacterales</taxon>
        <taxon>Rubrobacteraceae</taxon>
        <taxon>environmental samples</taxon>
    </lineage>
</organism>